<dbReference type="CDD" id="cd07246">
    <property type="entry name" value="VOC_like"/>
    <property type="match status" value="1"/>
</dbReference>
<dbReference type="Gene3D" id="3.30.720.110">
    <property type="match status" value="1"/>
</dbReference>
<keyword evidence="3" id="KW-1185">Reference proteome</keyword>
<organism evidence="2 3">
    <name type="scientific">Lysobacter panacisoli</name>
    <dbReference type="NCBI Taxonomy" id="1255263"/>
    <lineage>
        <taxon>Bacteria</taxon>
        <taxon>Pseudomonadati</taxon>
        <taxon>Pseudomonadota</taxon>
        <taxon>Gammaproteobacteria</taxon>
        <taxon>Lysobacterales</taxon>
        <taxon>Lysobacteraceae</taxon>
        <taxon>Lysobacter</taxon>
    </lineage>
</organism>
<dbReference type="InterPro" id="IPR004360">
    <property type="entry name" value="Glyas_Fos-R_dOase_dom"/>
</dbReference>
<dbReference type="InterPro" id="IPR037523">
    <property type="entry name" value="VOC_core"/>
</dbReference>
<evidence type="ECO:0000313" key="2">
    <source>
        <dbReference type="EMBL" id="GAA5071489.1"/>
    </source>
</evidence>
<reference evidence="3" key="1">
    <citation type="journal article" date="2019" name="Int. J. Syst. Evol. Microbiol.">
        <title>The Global Catalogue of Microorganisms (GCM) 10K type strain sequencing project: providing services to taxonomists for standard genome sequencing and annotation.</title>
        <authorList>
            <consortium name="The Broad Institute Genomics Platform"/>
            <consortium name="The Broad Institute Genome Sequencing Center for Infectious Disease"/>
            <person name="Wu L."/>
            <person name="Ma J."/>
        </authorList>
    </citation>
    <scope>NUCLEOTIDE SEQUENCE [LARGE SCALE GENOMIC DNA]</scope>
    <source>
        <strain evidence="3">JCM 19212</strain>
    </source>
</reference>
<gene>
    <name evidence="2" type="primary">phnB</name>
    <name evidence="2" type="ORF">GCM10025759_10690</name>
</gene>
<dbReference type="EMBL" id="BAABKY010000001">
    <property type="protein sequence ID" value="GAA5071489.1"/>
    <property type="molecule type" value="Genomic_DNA"/>
</dbReference>
<dbReference type="PANTHER" id="PTHR34109">
    <property type="entry name" value="BNAUNNG04460D PROTEIN-RELATED"/>
    <property type="match status" value="1"/>
</dbReference>
<feature type="domain" description="VOC" evidence="1">
    <location>
        <begin position="9"/>
        <end position="133"/>
    </location>
</feature>
<evidence type="ECO:0000313" key="3">
    <source>
        <dbReference type="Proteomes" id="UP001501083"/>
    </source>
</evidence>
<comment type="caution">
    <text evidence="2">The sequence shown here is derived from an EMBL/GenBank/DDBJ whole genome shotgun (WGS) entry which is preliminary data.</text>
</comment>
<dbReference type="RefSeq" id="WP_158982460.1">
    <property type="nucleotide sequence ID" value="NZ_BAABKY010000001.1"/>
</dbReference>
<dbReference type="PANTHER" id="PTHR34109:SF1">
    <property type="entry name" value="VOC DOMAIN-CONTAINING PROTEIN"/>
    <property type="match status" value="1"/>
</dbReference>
<dbReference type="SUPFAM" id="SSF54593">
    <property type="entry name" value="Glyoxalase/Bleomycin resistance protein/Dihydroxybiphenyl dioxygenase"/>
    <property type="match status" value="1"/>
</dbReference>
<accession>A0ABP9L630</accession>
<dbReference type="PROSITE" id="PS51819">
    <property type="entry name" value="VOC"/>
    <property type="match status" value="1"/>
</dbReference>
<dbReference type="Pfam" id="PF00903">
    <property type="entry name" value="Glyoxalase"/>
    <property type="match status" value="1"/>
</dbReference>
<proteinExistence type="predicted"/>
<dbReference type="Gene3D" id="3.30.720.120">
    <property type="match status" value="1"/>
</dbReference>
<evidence type="ECO:0000259" key="1">
    <source>
        <dbReference type="PROSITE" id="PS51819"/>
    </source>
</evidence>
<sequence>MAVPSTPEGYHSVTPYLIVDDASRALDFYRDALGAEETFRLPMGGKIGHAEIRIGDSMLMLSDEWPDMDAFGPKHRGGATSSFVIYVPDVDASFDRAVKAGAKVDRPVENQAWGDRMGTIVDPFGHKWSFATHVEDVSPEELKRRMDEWSKQQAGLTT</sequence>
<protein>
    <submittedName>
        <fullName evidence="2">Dot/Icm type IV secretion system effector PhnB</fullName>
    </submittedName>
</protein>
<dbReference type="InterPro" id="IPR029068">
    <property type="entry name" value="Glyas_Bleomycin-R_OHBP_Dase"/>
</dbReference>
<dbReference type="Proteomes" id="UP001501083">
    <property type="component" value="Unassembled WGS sequence"/>
</dbReference>
<name>A0ABP9L630_9GAMM</name>